<dbReference type="Proteomes" id="UP000293483">
    <property type="component" value="Unassembled WGS sequence"/>
</dbReference>
<dbReference type="RefSeq" id="WP_130146020.1">
    <property type="nucleotide sequence ID" value="NZ_SGSU01000010.1"/>
</dbReference>
<reference evidence="1 2" key="1">
    <citation type="submission" date="2019-02" db="EMBL/GenBank/DDBJ databases">
        <title>The Batch Genome Submission of Acinetobacter spp. strains.</title>
        <authorList>
            <person name="Qin J."/>
            <person name="Hu Y."/>
            <person name="Ye H."/>
            <person name="Wei L."/>
            <person name="Feng Y."/>
            <person name="Zong Z."/>
        </authorList>
    </citation>
    <scope>NUCLEOTIDE SEQUENCE [LARGE SCALE GENOMIC DNA]</scope>
    <source>
        <strain evidence="1 2">WCHABo060081</strain>
    </source>
</reference>
<name>A0A4Q7AT83_9GAMM</name>
<evidence type="ECO:0008006" key="3">
    <source>
        <dbReference type="Google" id="ProtNLM"/>
    </source>
</evidence>
<dbReference type="STRING" id="202951.GCA_001485025_01577"/>
<dbReference type="PROSITE" id="PS51257">
    <property type="entry name" value="PROKAR_LIPOPROTEIN"/>
    <property type="match status" value="1"/>
</dbReference>
<dbReference type="Gene3D" id="2.40.128.640">
    <property type="match status" value="1"/>
</dbReference>
<sequence length="148" mass="16646">MKKVILIPLIATGALFGCQDTNQSQAKDKTTLEHEMQKPIWAGSYSGTTPCLGCSSRCEDCPGMAVDLVLKANQSYELRRESLSGHNEVEVLKGQFKFKDTDDTQLELLNVKTRNMIFVDLENQLLEIRMDQTAQPYAVQDDFLLELS</sequence>
<gene>
    <name evidence="1" type="ORF">EXE25_10165</name>
</gene>
<organism evidence="1 2">
    <name type="scientific">Acinetobacter bouvetii</name>
    <dbReference type="NCBI Taxonomy" id="202951"/>
    <lineage>
        <taxon>Bacteria</taxon>
        <taxon>Pseudomonadati</taxon>
        <taxon>Pseudomonadota</taxon>
        <taxon>Gammaproteobacteria</taxon>
        <taxon>Moraxellales</taxon>
        <taxon>Moraxellaceae</taxon>
        <taxon>Acinetobacter</taxon>
    </lineage>
</organism>
<evidence type="ECO:0000313" key="1">
    <source>
        <dbReference type="EMBL" id="RZG66610.1"/>
    </source>
</evidence>
<proteinExistence type="predicted"/>
<dbReference type="Pfam" id="PF04170">
    <property type="entry name" value="NlpE"/>
    <property type="match status" value="1"/>
</dbReference>
<accession>A0A4Q7AT83</accession>
<dbReference type="EMBL" id="SGSU01000010">
    <property type="protein sequence ID" value="RZG66610.1"/>
    <property type="molecule type" value="Genomic_DNA"/>
</dbReference>
<evidence type="ECO:0000313" key="2">
    <source>
        <dbReference type="Proteomes" id="UP000293483"/>
    </source>
</evidence>
<protein>
    <recommendedName>
        <fullName evidence="3">Copper resistance protein NlpE</fullName>
    </recommendedName>
</protein>
<dbReference type="AlphaFoldDB" id="A0A4Q7AT83"/>
<dbReference type="InterPro" id="IPR007298">
    <property type="entry name" value="Cu-R_lipoprotein_NlpE"/>
</dbReference>
<comment type="caution">
    <text evidence="1">The sequence shown here is derived from an EMBL/GenBank/DDBJ whole genome shotgun (WGS) entry which is preliminary data.</text>
</comment>